<protein>
    <recommendedName>
        <fullName evidence="2">YCII-related domain-containing protein</fullName>
    </recommendedName>
</protein>
<dbReference type="Gene3D" id="3.30.70.1060">
    <property type="entry name" value="Dimeric alpha+beta barrel"/>
    <property type="match status" value="1"/>
</dbReference>
<dbReference type="RefSeq" id="WP_238233398.1">
    <property type="nucleotide sequence ID" value="NZ_BPQQ01000004.1"/>
</dbReference>
<dbReference type="InterPro" id="IPR011008">
    <property type="entry name" value="Dimeric_a/b-barrel"/>
</dbReference>
<dbReference type="SUPFAM" id="SSF54909">
    <property type="entry name" value="Dimeric alpha+beta barrel"/>
    <property type="match status" value="1"/>
</dbReference>
<dbReference type="Proteomes" id="UP001055153">
    <property type="component" value="Unassembled WGS sequence"/>
</dbReference>
<reference evidence="3" key="2">
    <citation type="submission" date="2021-08" db="EMBL/GenBank/DDBJ databases">
        <authorList>
            <person name="Tani A."/>
            <person name="Ola A."/>
            <person name="Ogura Y."/>
            <person name="Katsura K."/>
            <person name="Hayashi T."/>
        </authorList>
    </citation>
    <scope>NUCLEOTIDE SEQUENCE</scope>
    <source>
        <strain evidence="3">DSM 17168</strain>
    </source>
</reference>
<dbReference type="Pfam" id="PF03795">
    <property type="entry name" value="YCII"/>
    <property type="match status" value="1"/>
</dbReference>
<organism evidence="3 4">
    <name type="scientific">Methylobacterium isbiliense</name>
    <dbReference type="NCBI Taxonomy" id="315478"/>
    <lineage>
        <taxon>Bacteria</taxon>
        <taxon>Pseudomonadati</taxon>
        <taxon>Pseudomonadota</taxon>
        <taxon>Alphaproteobacteria</taxon>
        <taxon>Hyphomicrobiales</taxon>
        <taxon>Methylobacteriaceae</taxon>
        <taxon>Methylobacterium</taxon>
    </lineage>
</organism>
<name>A0ABQ4S7L8_9HYPH</name>
<sequence>MAFYFCKLLAPRPSFPGDMTPAEAAAMQAHVAHWSRFAEAGKALAFGPVLDPAGPWGLGLLSVADEAEARAFADGDPVVTAGLGFRYEIHPMPQLVLGRAAAPEPTPA</sequence>
<dbReference type="EMBL" id="BPQQ01000004">
    <property type="protein sequence ID" value="GJD98440.1"/>
    <property type="molecule type" value="Genomic_DNA"/>
</dbReference>
<keyword evidence="4" id="KW-1185">Reference proteome</keyword>
<comment type="caution">
    <text evidence="3">The sequence shown here is derived from an EMBL/GenBank/DDBJ whole genome shotgun (WGS) entry which is preliminary data.</text>
</comment>
<proteinExistence type="inferred from homology"/>
<evidence type="ECO:0000256" key="1">
    <source>
        <dbReference type="ARBA" id="ARBA00007689"/>
    </source>
</evidence>
<accession>A0ABQ4S7L8</accession>
<comment type="similarity">
    <text evidence="1">Belongs to the YciI family.</text>
</comment>
<evidence type="ECO:0000313" key="4">
    <source>
        <dbReference type="Proteomes" id="UP001055153"/>
    </source>
</evidence>
<gene>
    <name evidence="3" type="ORF">GMJLKIPL_0349</name>
</gene>
<dbReference type="InterPro" id="IPR005545">
    <property type="entry name" value="YCII"/>
</dbReference>
<evidence type="ECO:0000259" key="2">
    <source>
        <dbReference type="Pfam" id="PF03795"/>
    </source>
</evidence>
<feature type="domain" description="YCII-related" evidence="2">
    <location>
        <begin position="21"/>
        <end position="92"/>
    </location>
</feature>
<reference evidence="3" key="1">
    <citation type="journal article" date="2021" name="Front. Microbiol.">
        <title>Comprehensive Comparative Genomics and Phenotyping of Methylobacterium Species.</title>
        <authorList>
            <person name="Alessa O."/>
            <person name="Ogura Y."/>
            <person name="Fujitani Y."/>
            <person name="Takami H."/>
            <person name="Hayashi T."/>
            <person name="Sahin N."/>
            <person name="Tani A."/>
        </authorList>
    </citation>
    <scope>NUCLEOTIDE SEQUENCE</scope>
    <source>
        <strain evidence="3">DSM 17168</strain>
    </source>
</reference>
<evidence type="ECO:0000313" key="3">
    <source>
        <dbReference type="EMBL" id="GJD98440.1"/>
    </source>
</evidence>